<dbReference type="GO" id="GO:0030915">
    <property type="term" value="C:Smc5-Smc6 complex"/>
    <property type="evidence" value="ECO:0007669"/>
    <property type="project" value="InterPro"/>
</dbReference>
<dbReference type="PROSITE" id="PS51044">
    <property type="entry name" value="ZF_SP_RING"/>
    <property type="match status" value="1"/>
</dbReference>
<evidence type="ECO:0000256" key="2">
    <source>
        <dbReference type="ARBA" id="ARBA00004718"/>
    </source>
</evidence>
<feature type="domain" description="SP-RING-type" evidence="12">
    <location>
        <begin position="251"/>
        <end position="336"/>
    </location>
</feature>
<keyword evidence="14" id="KW-1185">Reference proteome</keyword>
<evidence type="ECO:0000256" key="8">
    <source>
        <dbReference type="ARBA" id="ARBA00022833"/>
    </source>
</evidence>
<feature type="compositionally biased region" description="Acidic residues" evidence="11">
    <location>
        <begin position="343"/>
        <end position="355"/>
    </location>
</feature>
<dbReference type="Pfam" id="PF11789">
    <property type="entry name" value="zf-Nse"/>
    <property type="match status" value="1"/>
</dbReference>
<dbReference type="CDD" id="cd16651">
    <property type="entry name" value="SPL-RING_NSE2"/>
    <property type="match status" value="1"/>
</dbReference>
<dbReference type="STRING" id="694270.A0A395S2C5"/>
<evidence type="ECO:0000259" key="12">
    <source>
        <dbReference type="PROSITE" id="PS51044"/>
    </source>
</evidence>
<proteinExistence type="inferred from homology"/>
<dbReference type="UniPathway" id="UPA00886"/>
<feature type="region of interest" description="Disordered" evidence="11">
    <location>
        <begin position="1"/>
        <end position="29"/>
    </location>
</feature>
<comment type="caution">
    <text evidence="13">The sequence shown here is derived from an EMBL/GenBank/DDBJ whole genome shotgun (WGS) entry which is preliminary data.</text>
</comment>
<feature type="compositionally biased region" description="Polar residues" evidence="11">
    <location>
        <begin position="10"/>
        <end position="21"/>
    </location>
</feature>
<dbReference type="AlphaFoldDB" id="A0A395S2C5"/>
<dbReference type="Gene3D" id="3.30.40.10">
    <property type="entry name" value="Zinc/RING finger domain, C3HC4 (zinc finger)"/>
    <property type="match status" value="1"/>
</dbReference>
<dbReference type="GO" id="GO:0008270">
    <property type="term" value="F:zinc ion binding"/>
    <property type="evidence" value="ECO:0007669"/>
    <property type="project" value="UniProtKB-KW"/>
</dbReference>
<evidence type="ECO:0000256" key="1">
    <source>
        <dbReference type="ARBA" id="ARBA00004123"/>
    </source>
</evidence>
<evidence type="ECO:0000313" key="14">
    <source>
        <dbReference type="Proteomes" id="UP000266234"/>
    </source>
</evidence>
<dbReference type="PANTHER" id="PTHR21330:SF1">
    <property type="entry name" value="E3 SUMO-PROTEIN LIGASE NSE2"/>
    <property type="match status" value="1"/>
</dbReference>
<evidence type="ECO:0000313" key="13">
    <source>
        <dbReference type="EMBL" id="RGP66209.1"/>
    </source>
</evidence>
<evidence type="ECO:0000256" key="5">
    <source>
        <dbReference type="ARBA" id="ARBA00022723"/>
    </source>
</evidence>
<feature type="region of interest" description="Disordered" evidence="11">
    <location>
        <begin position="77"/>
        <end position="102"/>
    </location>
</feature>
<organism evidence="13 14">
    <name type="scientific">Fusarium longipes</name>
    <dbReference type="NCBI Taxonomy" id="694270"/>
    <lineage>
        <taxon>Eukaryota</taxon>
        <taxon>Fungi</taxon>
        <taxon>Dikarya</taxon>
        <taxon>Ascomycota</taxon>
        <taxon>Pezizomycotina</taxon>
        <taxon>Sordariomycetes</taxon>
        <taxon>Hypocreomycetidae</taxon>
        <taxon>Hypocreales</taxon>
        <taxon>Nectriaceae</taxon>
        <taxon>Fusarium</taxon>
    </lineage>
</organism>
<name>A0A395S2C5_9HYPO</name>
<keyword evidence="5" id="KW-0479">Metal-binding</keyword>
<evidence type="ECO:0000256" key="7">
    <source>
        <dbReference type="ARBA" id="ARBA00022786"/>
    </source>
</evidence>
<dbReference type="SUPFAM" id="SSF57850">
    <property type="entry name" value="RING/U-box"/>
    <property type="match status" value="1"/>
</dbReference>
<comment type="pathway">
    <text evidence="2">Protein modification; protein sumoylation.</text>
</comment>
<accession>A0A395S2C5</accession>
<evidence type="ECO:0000256" key="9">
    <source>
        <dbReference type="ARBA" id="ARBA00023242"/>
    </source>
</evidence>
<keyword evidence="9" id="KW-0539">Nucleus</keyword>
<evidence type="ECO:0000256" key="10">
    <source>
        <dbReference type="PROSITE-ProRule" id="PRU00452"/>
    </source>
</evidence>
<dbReference type="GO" id="GO:0016925">
    <property type="term" value="P:protein sumoylation"/>
    <property type="evidence" value="ECO:0007669"/>
    <property type="project" value="UniProtKB-UniPathway"/>
</dbReference>
<dbReference type="GO" id="GO:0061665">
    <property type="term" value="F:SUMO ligase activity"/>
    <property type="evidence" value="ECO:0007669"/>
    <property type="project" value="TreeGrafter"/>
</dbReference>
<dbReference type="InterPro" id="IPR004181">
    <property type="entry name" value="Znf_MIZ"/>
</dbReference>
<comment type="similarity">
    <text evidence="3">Belongs to the NSE2 family.</text>
</comment>
<dbReference type="InterPro" id="IPR013083">
    <property type="entry name" value="Znf_RING/FYVE/PHD"/>
</dbReference>
<dbReference type="InterPro" id="IPR026846">
    <property type="entry name" value="Nse2(Mms21)"/>
</dbReference>
<comment type="subcellular location">
    <subcellularLocation>
        <location evidence="1">Nucleus</location>
    </subcellularLocation>
</comment>
<sequence>MSRRLLNRQGGPSNPSSSTSVALPDYEPPACPLTDLARRNLNDLANTRTSAVYQQQVSESIRLLGFSVSDIHERLRTQRENLENQKARREEKGTDKTEDEQRLETHLAQFEERANELTESSEKAVRDLIDRKAELEDEAGILNELYDITNAEAHQQRQDQEQQGEDDEQKVAASSVIETFKDLREKREAEYKNMSAHQRYALNNDYAGFKKLWHDAVAGEEGPPLPDASRWFTRDGEPVMNDADAGAADDDDDDIAVARETISINCPLTLQPMKDPYTNRNCKHTFEKSALLEYLPMRGEAQCPQAGCSQSFSRARFDQDFFHDQAMVRRIKRARQTQAQQEMEMDEEDEEDTHGDDEVMVRGQQVAPGRVPKRERRED</sequence>
<evidence type="ECO:0000256" key="6">
    <source>
        <dbReference type="ARBA" id="ARBA00022771"/>
    </source>
</evidence>
<dbReference type="OrthoDB" id="26899at2759"/>
<keyword evidence="6 10" id="KW-0863">Zinc-finger</keyword>
<feature type="region of interest" description="Disordered" evidence="11">
    <location>
        <begin position="333"/>
        <end position="379"/>
    </location>
</feature>
<evidence type="ECO:0000256" key="11">
    <source>
        <dbReference type="SAM" id="MobiDB-lite"/>
    </source>
</evidence>
<dbReference type="GO" id="GO:0005634">
    <property type="term" value="C:nucleus"/>
    <property type="evidence" value="ECO:0007669"/>
    <property type="project" value="UniProtKB-SubCell"/>
</dbReference>
<evidence type="ECO:0000256" key="3">
    <source>
        <dbReference type="ARBA" id="ARBA00008212"/>
    </source>
</evidence>
<dbReference type="EMBL" id="PXOG01000223">
    <property type="protein sequence ID" value="RGP66209.1"/>
    <property type="molecule type" value="Genomic_DNA"/>
</dbReference>
<evidence type="ECO:0000256" key="4">
    <source>
        <dbReference type="ARBA" id="ARBA00022679"/>
    </source>
</evidence>
<keyword evidence="7" id="KW-0833">Ubl conjugation pathway</keyword>
<gene>
    <name evidence="13" type="ORF">FLONG3_8938</name>
</gene>
<keyword evidence="8" id="KW-0862">Zinc</keyword>
<feature type="region of interest" description="Disordered" evidence="11">
    <location>
        <begin position="153"/>
        <end position="172"/>
    </location>
</feature>
<dbReference type="Proteomes" id="UP000266234">
    <property type="component" value="Unassembled WGS sequence"/>
</dbReference>
<keyword evidence="4" id="KW-0808">Transferase</keyword>
<dbReference type="GO" id="GO:0000724">
    <property type="term" value="P:double-strand break repair via homologous recombination"/>
    <property type="evidence" value="ECO:0007669"/>
    <property type="project" value="InterPro"/>
</dbReference>
<dbReference type="PANTHER" id="PTHR21330">
    <property type="entry name" value="E3 SUMO-PROTEIN LIGASE NSE2"/>
    <property type="match status" value="1"/>
</dbReference>
<protein>
    <recommendedName>
        <fullName evidence="12">SP-RING-type domain-containing protein</fullName>
    </recommendedName>
</protein>
<reference evidence="13 14" key="1">
    <citation type="journal article" date="2018" name="PLoS Pathog.">
        <title>Evolution of structural diversity of trichothecenes, a family of toxins produced by plant pathogenic and entomopathogenic fungi.</title>
        <authorList>
            <person name="Proctor R.H."/>
            <person name="McCormick S.P."/>
            <person name="Kim H.S."/>
            <person name="Cardoza R.E."/>
            <person name="Stanley A.M."/>
            <person name="Lindo L."/>
            <person name="Kelly A."/>
            <person name="Brown D.W."/>
            <person name="Lee T."/>
            <person name="Vaughan M.M."/>
            <person name="Alexander N.J."/>
            <person name="Busman M."/>
            <person name="Gutierrez S."/>
        </authorList>
    </citation>
    <scope>NUCLEOTIDE SEQUENCE [LARGE SCALE GENOMIC DNA]</scope>
    <source>
        <strain evidence="13 14">NRRL 20695</strain>
    </source>
</reference>